<evidence type="ECO:0000259" key="3">
    <source>
        <dbReference type="PROSITE" id="PS50846"/>
    </source>
</evidence>
<gene>
    <name evidence="4" type="ORF">GCM10009001_06610</name>
</gene>
<reference evidence="4 5" key="1">
    <citation type="journal article" date="2019" name="Int. J. Syst. Evol. Microbiol.">
        <title>The Global Catalogue of Microorganisms (GCM) 10K type strain sequencing project: providing services to taxonomists for standard genome sequencing and annotation.</title>
        <authorList>
            <consortium name="The Broad Institute Genomics Platform"/>
            <consortium name="The Broad Institute Genome Sequencing Center for Infectious Disease"/>
            <person name="Wu L."/>
            <person name="Ma J."/>
        </authorList>
    </citation>
    <scope>NUCLEOTIDE SEQUENCE [LARGE SCALE GENOMIC DNA]</scope>
    <source>
        <strain evidence="4 5">JCM 15395</strain>
    </source>
</reference>
<dbReference type="Pfam" id="PF00403">
    <property type="entry name" value="HMA"/>
    <property type="match status" value="1"/>
</dbReference>
<dbReference type="InterPro" id="IPR001802">
    <property type="entry name" value="MerP/CopZ"/>
</dbReference>
<sequence length="76" mass="8531">MTEAISLDVKGMHCPNCPAKIEKAVSKMDGVAQIQVSWKMENARVEFNNTVTSISDIINRINKMDFQAKIIQHSPQ</sequence>
<dbReference type="InterPro" id="IPR006121">
    <property type="entry name" value="HMA_dom"/>
</dbReference>
<dbReference type="PRINTS" id="PR00946">
    <property type="entry name" value="HGSCAVENGER"/>
</dbReference>
<proteinExistence type="predicted"/>
<evidence type="ECO:0000256" key="2">
    <source>
        <dbReference type="ARBA" id="ARBA00022723"/>
    </source>
</evidence>
<evidence type="ECO:0000313" key="4">
    <source>
        <dbReference type="EMBL" id="GAA0593166.1"/>
    </source>
</evidence>
<keyword evidence="2" id="KW-0479">Metal-binding</keyword>
<dbReference type="PANTHER" id="PTHR46594:SF4">
    <property type="entry name" value="P-TYPE CATION-TRANSPORTING ATPASE"/>
    <property type="match status" value="1"/>
</dbReference>
<accession>A0ABN1FL84</accession>
<dbReference type="SUPFAM" id="SSF55008">
    <property type="entry name" value="HMA, heavy metal-associated domain"/>
    <property type="match status" value="1"/>
</dbReference>
<dbReference type="PROSITE" id="PS50846">
    <property type="entry name" value="HMA_2"/>
    <property type="match status" value="1"/>
</dbReference>
<keyword evidence="5" id="KW-1185">Reference proteome</keyword>
<protein>
    <recommendedName>
        <fullName evidence="1">Copper chaperone CopZ</fullName>
    </recommendedName>
</protein>
<dbReference type="Proteomes" id="UP001500866">
    <property type="component" value="Unassembled WGS sequence"/>
</dbReference>
<dbReference type="Gene3D" id="3.30.70.100">
    <property type="match status" value="1"/>
</dbReference>
<evidence type="ECO:0000313" key="5">
    <source>
        <dbReference type="Proteomes" id="UP001500866"/>
    </source>
</evidence>
<feature type="domain" description="HMA" evidence="3">
    <location>
        <begin position="3"/>
        <end position="69"/>
    </location>
</feature>
<organism evidence="4 5">
    <name type="scientific">Virgibacillus siamensis</name>
    <dbReference type="NCBI Taxonomy" id="480071"/>
    <lineage>
        <taxon>Bacteria</taxon>
        <taxon>Bacillati</taxon>
        <taxon>Bacillota</taxon>
        <taxon>Bacilli</taxon>
        <taxon>Bacillales</taxon>
        <taxon>Bacillaceae</taxon>
        <taxon>Virgibacillus</taxon>
    </lineage>
</organism>
<name>A0ABN1FL84_9BACI</name>
<dbReference type="PANTHER" id="PTHR46594">
    <property type="entry name" value="P-TYPE CATION-TRANSPORTING ATPASE"/>
    <property type="match status" value="1"/>
</dbReference>
<dbReference type="CDD" id="cd00371">
    <property type="entry name" value="HMA"/>
    <property type="match status" value="1"/>
</dbReference>
<evidence type="ECO:0000256" key="1">
    <source>
        <dbReference type="ARBA" id="ARBA00015313"/>
    </source>
</evidence>
<dbReference type="EMBL" id="BAAADS010000003">
    <property type="protein sequence ID" value="GAA0593166.1"/>
    <property type="molecule type" value="Genomic_DNA"/>
</dbReference>
<dbReference type="InterPro" id="IPR036163">
    <property type="entry name" value="HMA_dom_sf"/>
</dbReference>
<comment type="caution">
    <text evidence="4">The sequence shown here is derived from an EMBL/GenBank/DDBJ whole genome shotgun (WGS) entry which is preliminary data.</text>
</comment>
<dbReference type="RefSeq" id="WP_343810285.1">
    <property type="nucleotide sequence ID" value="NZ_BAAADS010000003.1"/>
</dbReference>